<keyword evidence="3" id="KW-0732">Signal</keyword>
<dbReference type="STRING" id="1801773.A3A03_00070"/>
<proteinExistence type="predicted"/>
<feature type="domain" description="DUF11" evidence="4">
    <location>
        <begin position="486"/>
        <end position="568"/>
    </location>
</feature>
<dbReference type="InterPro" id="IPR001434">
    <property type="entry name" value="OmcB-like_DUF11"/>
</dbReference>
<sequence length="666" mass="72846">MQNTKKTNKYLVFGLIAFVLLFSAIVAMPARAEADFFDDFVDFLDPTQHIGNILDGRPQDNLPPIPFPNFSDNNYNDYVTTNYYYYDLPQICQDPSASNYGDYLPCTYPPQVCQDPHAINYYGTLPCRYPAPTCQDPSAINYRGGLPCRYQQICQDQNAINYRGTLPCRYQNYNRTPTVTIDADDTSIDFEDSTRIRWDSDNADYCNGSGGTNGWSGNRNTSGSFNTGSLSSDKTYRITCYNNSDSASDSVTVRVDEDSNDDDIDEPDVTTRNATNITTGSATLNGRIDGNGSSVRAWFEYGTNTSFGYSTSQNSYGSRSTNFDKSISGLYPNITYYFRAVAENREDIVYGSILSFNTGSVSVPASNQPTVVIYADQMNLAFNSATTIRWITTNATSCFASGGLIGWAGAKSADSGSFYTGTLTGTRTFTITCSNSVGSSTDSVVVNVRPQTTVAPTPTPKPTPKPAPTSLVLITSSVDSNQPIMPTFDNSRPHPGDEINYTVNYQNIGNASITSLLLKIDLPYEVDYMFSNPSNPIRSGNTLVFNLGTLQANGQGSVTARVRVRENILAGTNLNFPATLSYIDPSGLPQSVTANVFAQIWSEPINVNASLGASVFDAGFLPTNLSGWLLLIILVLILVLIGKYLLFEQSLPFRKQTITVDHHADK</sequence>
<feature type="signal peptide" evidence="3">
    <location>
        <begin position="1"/>
        <end position="32"/>
    </location>
</feature>
<evidence type="ECO:0000256" key="1">
    <source>
        <dbReference type="SAM" id="MobiDB-lite"/>
    </source>
</evidence>
<evidence type="ECO:0000313" key="6">
    <source>
        <dbReference type="Proteomes" id="UP000176629"/>
    </source>
</evidence>
<protein>
    <recommendedName>
        <fullName evidence="4">DUF11 domain-containing protein</fullName>
    </recommendedName>
</protein>
<feature type="transmembrane region" description="Helical" evidence="2">
    <location>
        <begin position="625"/>
        <end position="646"/>
    </location>
</feature>
<keyword evidence="2" id="KW-1133">Transmembrane helix</keyword>
<accession>A0A1F6XKI9</accession>
<keyword evidence="2" id="KW-0812">Transmembrane</keyword>
<comment type="caution">
    <text evidence="5">The sequence shown here is derived from an EMBL/GenBank/DDBJ whole genome shotgun (WGS) entry which is preliminary data.</text>
</comment>
<evidence type="ECO:0000256" key="2">
    <source>
        <dbReference type="SAM" id="Phobius"/>
    </source>
</evidence>
<gene>
    <name evidence="5" type="ORF">A3A03_00070</name>
</gene>
<evidence type="ECO:0000256" key="3">
    <source>
        <dbReference type="SAM" id="SignalP"/>
    </source>
</evidence>
<name>A0A1F6XKI9_9BACT</name>
<evidence type="ECO:0000259" key="4">
    <source>
        <dbReference type="Pfam" id="PF01345"/>
    </source>
</evidence>
<dbReference type="Proteomes" id="UP000176629">
    <property type="component" value="Unassembled WGS sequence"/>
</dbReference>
<dbReference type="AlphaFoldDB" id="A0A1F6XKI9"/>
<dbReference type="EMBL" id="MFUX01000013">
    <property type="protein sequence ID" value="OGI94675.1"/>
    <property type="molecule type" value="Genomic_DNA"/>
</dbReference>
<dbReference type="Pfam" id="PF01345">
    <property type="entry name" value="DUF11"/>
    <property type="match status" value="1"/>
</dbReference>
<keyword evidence="2" id="KW-0472">Membrane</keyword>
<feature type="compositionally biased region" description="Acidic residues" evidence="1">
    <location>
        <begin position="258"/>
        <end position="268"/>
    </location>
</feature>
<evidence type="ECO:0000313" key="5">
    <source>
        <dbReference type="EMBL" id="OGI94675.1"/>
    </source>
</evidence>
<reference evidence="5 6" key="1">
    <citation type="journal article" date="2016" name="Nat. Commun.">
        <title>Thousands of microbial genomes shed light on interconnected biogeochemical processes in an aquifer system.</title>
        <authorList>
            <person name="Anantharaman K."/>
            <person name="Brown C.T."/>
            <person name="Hug L.A."/>
            <person name="Sharon I."/>
            <person name="Castelle C.J."/>
            <person name="Probst A.J."/>
            <person name="Thomas B.C."/>
            <person name="Singh A."/>
            <person name="Wilkins M.J."/>
            <person name="Karaoz U."/>
            <person name="Brodie E.L."/>
            <person name="Williams K.H."/>
            <person name="Hubbard S.S."/>
            <person name="Banfield J.F."/>
        </authorList>
    </citation>
    <scope>NUCLEOTIDE SEQUENCE [LARGE SCALE GENOMIC DNA]</scope>
</reference>
<organism evidence="5 6">
    <name type="scientific">Candidatus Nomurabacteria bacterium RIFCSPLOWO2_01_FULL_40_18</name>
    <dbReference type="NCBI Taxonomy" id="1801773"/>
    <lineage>
        <taxon>Bacteria</taxon>
        <taxon>Candidatus Nomuraibacteriota</taxon>
    </lineage>
</organism>
<feature type="region of interest" description="Disordered" evidence="1">
    <location>
        <begin position="250"/>
        <end position="273"/>
    </location>
</feature>
<feature type="chain" id="PRO_5009527424" description="DUF11 domain-containing protein" evidence="3">
    <location>
        <begin position="33"/>
        <end position="666"/>
    </location>
</feature>